<organism evidence="2 3">
    <name type="scientific">Portunus trituberculatus</name>
    <name type="common">Swimming crab</name>
    <name type="synonym">Neptunus trituberculatus</name>
    <dbReference type="NCBI Taxonomy" id="210409"/>
    <lineage>
        <taxon>Eukaryota</taxon>
        <taxon>Metazoa</taxon>
        <taxon>Ecdysozoa</taxon>
        <taxon>Arthropoda</taxon>
        <taxon>Crustacea</taxon>
        <taxon>Multicrustacea</taxon>
        <taxon>Malacostraca</taxon>
        <taxon>Eumalacostraca</taxon>
        <taxon>Eucarida</taxon>
        <taxon>Decapoda</taxon>
        <taxon>Pleocyemata</taxon>
        <taxon>Brachyura</taxon>
        <taxon>Eubrachyura</taxon>
        <taxon>Portunoidea</taxon>
        <taxon>Portunidae</taxon>
        <taxon>Portuninae</taxon>
        <taxon>Portunus</taxon>
    </lineage>
</organism>
<dbReference type="EMBL" id="VSRR010032490">
    <property type="protein sequence ID" value="MPC71206.1"/>
    <property type="molecule type" value="Genomic_DNA"/>
</dbReference>
<dbReference type="Pfam" id="PF00656">
    <property type="entry name" value="Peptidase_C14"/>
    <property type="match status" value="1"/>
</dbReference>
<evidence type="ECO:0000313" key="2">
    <source>
        <dbReference type="EMBL" id="MPC71206.1"/>
    </source>
</evidence>
<sequence>MGYEVEAYEDLTWKDTMSRIKEFSTSERLKKTGCAVVVVSSHGGTDPSSFLTSDGEEVSVSHLHRSFIKDQSKEDDHVVLFREVQNRYQEKGMGTTPEIQNLGFSKTFYFHPRPSKRSRNHSQEVKALSVTMQVGINGSKQKESIGNHPKQKSQMYKSLCFRLQQPHQFQGMRPQRNYIWNKTE</sequence>
<dbReference type="GO" id="GO:0006508">
    <property type="term" value="P:proteolysis"/>
    <property type="evidence" value="ECO:0007669"/>
    <property type="project" value="InterPro"/>
</dbReference>
<evidence type="ECO:0000259" key="1">
    <source>
        <dbReference type="PROSITE" id="PS50208"/>
    </source>
</evidence>
<protein>
    <recommendedName>
        <fullName evidence="1">Caspase family p20 domain-containing protein</fullName>
    </recommendedName>
</protein>
<dbReference type="GO" id="GO:0004197">
    <property type="term" value="F:cysteine-type endopeptidase activity"/>
    <property type="evidence" value="ECO:0007669"/>
    <property type="project" value="InterPro"/>
</dbReference>
<dbReference type="Proteomes" id="UP000324222">
    <property type="component" value="Unassembled WGS sequence"/>
</dbReference>
<dbReference type="PROSITE" id="PS50208">
    <property type="entry name" value="CASPASE_P20"/>
    <property type="match status" value="1"/>
</dbReference>
<feature type="domain" description="Caspase family p20" evidence="1">
    <location>
        <begin position="1"/>
        <end position="43"/>
    </location>
</feature>
<proteinExistence type="predicted"/>
<dbReference type="OrthoDB" id="6097640at2759"/>
<accession>A0A5B7HMP2</accession>
<dbReference type="AlphaFoldDB" id="A0A5B7HMP2"/>
<name>A0A5B7HMP2_PORTR</name>
<reference evidence="2 3" key="1">
    <citation type="submission" date="2019-05" db="EMBL/GenBank/DDBJ databases">
        <title>Another draft genome of Portunus trituberculatus and its Hox gene families provides insights of decapod evolution.</title>
        <authorList>
            <person name="Jeong J.-H."/>
            <person name="Song I."/>
            <person name="Kim S."/>
            <person name="Choi T."/>
            <person name="Kim D."/>
            <person name="Ryu S."/>
            <person name="Kim W."/>
        </authorList>
    </citation>
    <scope>NUCLEOTIDE SEQUENCE [LARGE SCALE GENOMIC DNA]</scope>
    <source>
        <tissue evidence="2">Muscle</tissue>
    </source>
</reference>
<dbReference type="InterPro" id="IPR001309">
    <property type="entry name" value="Pept_C14_p20"/>
</dbReference>
<keyword evidence="3" id="KW-1185">Reference proteome</keyword>
<dbReference type="Gene3D" id="3.40.50.1460">
    <property type="match status" value="1"/>
</dbReference>
<dbReference type="InterPro" id="IPR029030">
    <property type="entry name" value="Caspase-like_dom_sf"/>
</dbReference>
<dbReference type="InterPro" id="IPR011600">
    <property type="entry name" value="Pept_C14_caspase"/>
</dbReference>
<evidence type="ECO:0000313" key="3">
    <source>
        <dbReference type="Proteomes" id="UP000324222"/>
    </source>
</evidence>
<comment type="caution">
    <text evidence="2">The sequence shown here is derived from an EMBL/GenBank/DDBJ whole genome shotgun (WGS) entry which is preliminary data.</text>
</comment>
<dbReference type="SUPFAM" id="SSF52129">
    <property type="entry name" value="Caspase-like"/>
    <property type="match status" value="1"/>
</dbReference>
<gene>
    <name evidence="2" type="ORF">E2C01_065478</name>
</gene>